<feature type="domain" description="Transposable element P transposase-like RNase H" evidence="1">
    <location>
        <begin position="8"/>
        <end position="131"/>
    </location>
</feature>
<evidence type="ECO:0000313" key="2">
    <source>
        <dbReference type="EMBL" id="KAK3801331.1"/>
    </source>
</evidence>
<dbReference type="AlphaFoldDB" id="A0AAE1EBF6"/>
<proteinExistence type="predicted"/>
<gene>
    <name evidence="2" type="ORF">RRG08_049097</name>
</gene>
<name>A0AAE1EBF6_9GAST</name>
<accession>A0AAE1EBF6</accession>
<reference evidence="2" key="1">
    <citation type="journal article" date="2023" name="G3 (Bethesda)">
        <title>A reference genome for the long-term kleptoplast-retaining sea slug Elysia crispata morphotype clarki.</title>
        <authorList>
            <person name="Eastman K.E."/>
            <person name="Pendleton A.L."/>
            <person name="Shaikh M.A."/>
            <person name="Suttiyut T."/>
            <person name="Ogas R."/>
            <person name="Tomko P."/>
            <person name="Gavelis G."/>
            <person name="Widhalm J.R."/>
            <person name="Wisecaver J.H."/>
        </authorList>
    </citation>
    <scope>NUCLEOTIDE SEQUENCE</scope>
    <source>
        <strain evidence="2">ECLA1</strain>
    </source>
</reference>
<dbReference type="EMBL" id="JAWDGP010000333">
    <property type="protein sequence ID" value="KAK3801331.1"/>
    <property type="molecule type" value="Genomic_DNA"/>
</dbReference>
<dbReference type="Pfam" id="PF21787">
    <property type="entry name" value="TNP-like_RNaseH_N"/>
    <property type="match status" value="1"/>
</dbReference>
<comment type="caution">
    <text evidence="2">The sequence shown here is derived from an EMBL/GenBank/DDBJ whole genome shotgun (WGS) entry which is preliminary data.</text>
</comment>
<evidence type="ECO:0000259" key="1">
    <source>
        <dbReference type="Pfam" id="PF21787"/>
    </source>
</evidence>
<evidence type="ECO:0000313" key="3">
    <source>
        <dbReference type="Proteomes" id="UP001283361"/>
    </source>
</evidence>
<organism evidence="2 3">
    <name type="scientific">Elysia crispata</name>
    <name type="common">lettuce slug</name>
    <dbReference type="NCBI Taxonomy" id="231223"/>
    <lineage>
        <taxon>Eukaryota</taxon>
        <taxon>Metazoa</taxon>
        <taxon>Spiralia</taxon>
        <taxon>Lophotrochozoa</taxon>
        <taxon>Mollusca</taxon>
        <taxon>Gastropoda</taxon>
        <taxon>Heterobranchia</taxon>
        <taxon>Euthyneura</taxon>
        <taxon>Panpulmonata</taxon>
        <taxon>Sacoglossa</taxon>
        <taxon>Placobranchoidea</taxon>
        <taxon>Plakobranchidae</taxon>
        <taxon>Elysia</taxon>
    </lineage>
</organism>
<dbReference type="Proteomes" id="UP001283361">
    <property type="component" value="Unassembled WGS sequence"/>
</dbReference>
<dbReference type="InterPro" id="IPR048365">
    <property type="entry name" value="TNP-like_RNaseH_N"/>
</dbReference>
<keyword evidence="3" id="KW-1185">Reference proteome</keyword>
<sequence>MGNINLRPDICEQLHEIFKMKVAVMSDLEKICALVIDGMALKKSLNYDSLNDEIEGIEDFGSLGRTQLFATEALVVMVRGIVFTWKQRLAYYPSSGPTKTHMLETVLKDIIISVRELGLIPKVLIWDQVQTIKRWSTNWGSIGTSHIF</sequence>
<protein>
    <recommendedName>
        <fullName evidence="1">Transposable element P transposase-like RNase H domain-containing protein</fullName>
    </recommendedName>
</protein>